<sequence length="230" mass="24918">MDRHRYFIFNQRSVLVLGVLQVACAGLCAVCGLMDAAFRLNSPLSSTRTPLWGGLVLAFPGVLGLMASQRKQSVLVSAMVGAAILSCVTSVLIAGYSCLTLTYGEEDQEVFIHHHNPQLTFVLHRMVKGANATILLSCIISLLLSSLLVSVGCRSLPLCGCYDTRTGLEMLVPQCDPRDADMMSSALQAGDERICYWPSSPADKEPTEEDESPSDLLPYSKLSLHTHTVV</sequence>
<evidence type="ECO:0000256" key="3">
    <source>
        <dbReference type="ARBA" id="ARBA00022989"/>
    </source>
</evidence>
<reference evidence="7" key="3">
    <citation type="submission" date="2025-09" db="UniProtKB">
        <authorList>
            <consortium name="Ensembl"/>
        </authorList>
    </citation>
    <scope>IDENTIFICATION</scope>
</reference>
<evidence type="ECO:0000313" key="8">
    <source>
        <dbReference type="Proteomes" id="UP000694680"/>
    </source>
</evidence>
<organism evidence="7 8">
    <name type="scientific">Gouania willdenowi</name>
    <name type="common">Blunt-snouted clingfish</name>
    <name type="synonym">Lepadogaster willdenowi</name>
    <dbReference type="NCBI Taxonomy" id="441366"/>
    <lineage>
        <taxon>Eukaryota</taxon>
        <taxon>Metazoa</taxon>
        <taxon>Chordata</taxon>
        <taxon>Craniata</taxon>
        <taxon>Vertebrata</taxon>
        <taxon>Euteleostomi</taxon>
        <taxon>Actinopterygii</taxon>
        <taxon>Neopterygii</taxon>
        <taxon>Teleostei</taxon>
        <taxon>Neoteleostei</taxon>
        <taxon>Acanthomorphata</taxon>
        <taxon>Ovalentaria</taxon>
        <taxon>Blenniimorphae</taxon>
        <taxon>Blenniiformes</taxon>
        <taxon>Gobiesocoidei</taxon>
        <taxon>Gobiesocidae</taxon>
        <taxon>Gobiesocinae</taxon>
        <taxon>Gouania</taxon>
    </lineage>
</organism>
<feature type="transmembrane region" description="Helical" evidence="6">
    <location>
        <begin position="12"/>
        <end position="38"/>
    </location>
</feature>
<protein>
    <submittedName>
        <fullName evidence="7">Uncharacterized LOC114470686</fullName>
    </submittedName>
</protein>
<keyword evidence="4 6" id="KW-0472">Membrane</keyword>
<feature type="transmembrane region" description="Helical" evidence="6">
    <location>
        <begin position="50"/>
        <end position="67"/>
    </location>
</feature>
<evidence type="ECO:0000256" key="2">
    <source>
        <dbReference type="ARBA" id="ARBA00022692"/>
    </source>
</evidence>
<dbReference type="AlphaFoldDB" id="A0A8C5GLL9"/>
<feature type="transmembrane region" description="Helical" evidence="6">
    <location>
        <begin position="129"/>
        <end position="149"/>
    </location>
</feature>
<name>A0A8C5GLL9_GOUWI</name>
<dbReference type="InterPro" id="IPR007237">
    <property type="entry name" value="CD20-like"/>
</dbReference>
<feature type="region of interest" description="Disordered" evidence="5">
    <location>
        <begin position="198"/>
        <end position="218"/>
    </location>
</feature>
<accession>A0A8C5GLL9</accession>
<evidence type="ECO:0000256" key="4">
    <source>
        <dbReference type="ARBA" id="ARBA00023136"/>
    </source>
</evidence>
<gene>
    <name evidence="7" type="primary">zgc:113425</name>
</gene>
<evidence type="ECO:0000256" key="5">
    <source>
        <dbReference type="SAM" id="MobiDB-lite"/>
    </source>
</evidence>
<keyword evidence="2 6" id="KW-0812">Transmembrane</keyword>
<dbReference type="Pfam" id="PF04103">
    <property type="entry name" value="CD20"/>
    <property type="match status" value="1"/>
</dbReference>
<evidence type="ECO:0000256" key="1">
    <source>
        <dbReference type="ARBA" id="ARBA00004141"/>
    </source>
</evidence>
<keyword evidence="8" id="KW-1185">Reference proteome</keyword>
<comment type="subcellular location">
    <subcellularLocation>
        <location evidence="1">Membrane</location>
        <topology evidence="1">Multi-pass membrane protein</topology>
    </subcellularLocation>
</comment>
<dbReference type="GO" id="GO:0016020">
    <property type="term" value="C:membrane"/>
    <property type="evidence" value="ECO:0007669"/>
    <property type="project" value="UniProtKB-SubCell"/>
</dbReference>
<keyword evidence="3 6" id="KW-1133">Transmembrane helix</keyword>
<reference evidence="7" key="2">
    <citation type="submission" date="2025-08" db="UniProtKB">
        <authorList>
            <consortium name="Ensembl"/>
        </authorList>
    </citation>
    <scope>IDENTIFICATION</scope>
</reference>
<dbReference type="OrthoDB" id="9878438at2759"/>
<dbReference type="Ensembl" id="ENSGWIT00000035124.1">
    <property type="protein sequence ID" value="ENSGWIP00000032266.1"/>
    <property type="gene ID" value="ENSGWIG00000016627.1"/>
</dbReference>
<reference evidence="7" key="1">
    <citation type="submission" date="2020-06" db="EMBL/GenBank/DDBJ databases">
        <authorList>
            <consortium name="Wellcome Sanger Institute Data Sharing"/>
        </authorList>
    </citation>
    <scope>NUCLEOTIDE SEQUENCE [LARGE SCALE GENOMIC DNA]</scope>
</reference>
<proteinExistence type="predicted"/>
<feature type="transmembrane region" description="Helical" evidence="6">
    <location>
        <begin position="74"/>
        <end position="96"/>
    </location>
</feature>
<evidence type="ECO:0000313" key="7">
    <source>
        <dbReference type="Ensembl" id="ENSGWIP00000032266.1"/>
    </source>
</evidence>
<dbReference type="Proteomes" id="UP000694680">
    <property type="component" value="Chromosome 10"/>
</dbReference>
<evidence type="ECO:0000256" key="6">
    <source>
        <dbReference type="SAM" id="Phobius"/>
    </source>
</evidence>